<protein>
    <submittedName>
        <fullName evidence="3">Uncharacterized protein</fullName>
    </submittedName>
</protein>
<reference evidence="3 4" key="1">
    <citation type="submission" date="2021-05" db="EMBL/GenBank/DDBJ databases">
        <title>Description of Cellulomonas sp. DKR-3 sp. nov.</title>
        <authorList>
            <person name="Dahal R.H."/>
            <person name="Chaudhary D.K."/>
        </authorList>
    </citation>
    <scope>NUCLEOTIDE SEQUENCE [LARGE SCALE GENOMIC DNA]</scope>
    <source>
        <strain evidence="3 4">DKR-3</strain>
    </source>
</reference>
<feature type="region of interest" description="Disordered" evidence="1">
    <location>
        <begin position="165"/>
        <end position="225"/>
    </location>
</feature>
<evidence type="ECO:0000313" key="3">
    <source>
        <dbReference type="EMBL" id="MBT0994550.1"/>
    </source>
</evidence>
<evidence type="ECO:0000313" key="4">
    <source>
        <dbReference type="Proteomes" id="UP000722125"/>
    </source>
</evidence>
<keyword evidence="4" id="KW-1185">Reference proteome</keyword>
<feature type="transmembrane region" description="Helical" evidence="2">
    <location>
        <begin position="30"/>
        <end position="47"/>
    </location>
</feature>
<gene>
    <name evidence="3" type="ORF">KIN34_09655</name>
</gene>
<organism evidence="3 4">
    <name type="scientific">Cellulomonas fulva</name>
    <dbReference type="NCBI Taxonomy" id="2835530"/>
    <lineage>
        <taxon>Bacteria</taxon>
        <taxon>Bacillati</taxon>
        <taxon>Actinomycetota</taxon>
        <taxon>Actinomycetes</taxon>
        <taxon>Micrococcales</taxon>
        <taxon>Cellulomonadaceae</taxon>
        <taxon>Cellulomonas</taxon>
    </lineage>
</organism>
<sequence length="225" mass="21828">MKRYILAGLALAVLTAAVTGLTLLGADAQGVVLLGLALGGALGLVPDGSVAGRAGGFVLGAVLAWAGYLLRAGALPDTAAGRAVAAFVVLALCTAAFAVSRGRLPLWSLLLGAVGVVGAYEAVYATDPSAVTSTSVESVSSLLLASALGLLVGVLVGPRPAAAPAARHTDAATDVAAPDGPSQRGTSVPAGRAQPVPSSSPVTLHPAPTPAAPPAAPLTRDPQEA</sequence>
<proteinExistence type="predicted"/>
<evidence type="ECO:0000256" key="2">
    <source>
        <dbReference type="SAM" id="Phobius"/>
    </source>
</evidence>
<feature type="transmembrane region" description="Helical" evidence="2">
    <location>
        <begin position="79"/>
        <end position="99"/>
    </location>
</feature>
<feature type="transmembrane region" description="Helical" evidence="2">
    <location>
        <begin position="106"/>
        <end position="126"/>
    </location>
</feature>
<evidence type="ECO:0000256" key="1">
    <source>
        <dbReference type="SAM" id="MobiDB-lite"/>
    </source>
</evidence>
<keyword evidence="2" id="KW-1133">Transmembrane helix</keyword>
<feature type="transmembrane region" description="Helical" evidence="2">
    <location>
        <begin position="138"/>
        <end position="157"/>
    </location>
</feature>
<dbReference type="Proteomes" id="UP000722125">
    <property type="component" value="Unassembled WGS sequence"/>
</dbReference>
<keyword evidence="2" id="KW-0472">Membrane</keyword>
<dbReference type="EMBL" id="JAHBOH010000001">
    <property type="protein sequence ID" value="MBT0994550.1"/>
    <property type="molecule type" value="Genomic_DNA"/>
</dbReference>
<comment type="caution">
    <text evidence="3">The sequence shown here is derived from an EMBL/GenBank/DDBJ whole genome shotgun (WGS) entry which is preliminary data.</text>
</comment>
<name>A0ABS5TZL2_9CELL</name>
<dbReference type="RefSeq" id="WP_214349740.1">
    <property type="nucleotide sequence ID" value="NZ_JAHBOH010000001.1"/>
</dbReference>
<feature type="transmembrane region" description="Helical" evidence="2">
    <location>
        <begin position="54"/>
        <end position="73"/>
    </location>
</feature>
<feature type="compositionally biased region" description="Pro residues" evidence="1">
    <location>
        <begin position="207"/>
        <end position="216"/>
    </location>
</feature>
<keyword evidence="2" id="KW-0812">Transmembrane</keyword>
<accession>A0ABS5TZL2</accession>